<dbReference type="Pfam" id="PF03007">
    <property type="entry name" value="WS_DGAT_cat"/>
    <property type="match status" value="1"/>
</dbReference>
<dbReference type="NCBIfam" id="TIGR02946">
    <property type="entry name" value="acyl_WS_DGAT"/>
    <property type="match status" value="1"/>
</dbReference>
<evidence type="ECO:0000313" key="16">
    <source>
        <dbReference type="Proteomes" id="UP001058860"/>
    </source>
</evidence>
<evidence type="ECO:0000256" key="10">
    <source>
        <dbReference type="ARBA" id="ARBA00048109"/>
    </source>
</evidence>
<dbReference type="SUPFAM" id="SSF52777">
    <property type="entry name" value="CoA-dependent acyltransferases"/>
    <property type="match status" value="2"/>
</dbReference>
<evidence type="ECO:0000256" key="7">
    <source>
        <dbReference type="ARBA" id="ARBA00022798"/>
    </source>
</evidence>
<evidence type="ECO:0000313" key="15">
    <source>
        <dbReference type="EMBL" id="UUY03611.1"/>
    </source>
</evidence>
<evidence type="ECO:0000259" key="14">
    <source>
        <dbReference type="Pfam" id="PF06974"/>
    </source>
</evidence>
<feature type="domain" description="O-acyltransferase WSD1-like N-terminal" evidence="13">
    <location>
        <begin position="6"/>
        <end position="280"/>
    </location>
</feature>
<sequence length="503" mass="54397">MPADRLTVLDDAFLALDTPDAPLHVGWTIKIDGRAPSVGGLRRHLLSRMDRVPRFRRRLVGTALAGGELRWEDDHGFDIARHVMGVTAPAPGDGEALRQLAGRLLSTALPLDRPLWRIYLVDGLDDGFAVVGQAHHALIDGIAAIEVAALLFDAEPNPRPEPRSAWRPERTGNAEAAFSLTRERFRMGAGKGAAVARAGRETATRTKDLVLRPSAPPVPRLEPPSEAARTVSALTDLLRPPASTPMAATAGPAREVGLSVLELDAVRRVARRHDATVNDVLLATVGHALGHALQRRDEIPVPLKAMMPVNVRTGSAQDLGNALSFVFVDLPSDRDDPHAGLHEVVERTRRVKEGDYAATLTGIVRLADLVPTAGRRAVSKVVATATRFDLTVSNVPGPDVPLYLLGRRVRMLFPAVPMWHGHGLTVGALSYCGNIHVCVYADRGVVSDAARIADDIARAARRLDAPNASPTPRSPMQRDVTATATPWGRRARMRRERTRASSY</sequence>
<evidence type="ECO:0000256" key="8">
    <source>
        <dbReference type="ARBA" id="ARBA00023098"/>
    </source>
</evidence>
<comment type="catalytic activity">
    <reaction evidence="10 11">
        <text>an acyl-CoA + a 1,2-diacyl-sn-glycerol = a triacyl-sn-glycerol + CoA</text>
        <dbReference type="Rhea" id="RHEA:10868"/>
        <dbReference type="ChEBI" id="CHEBI:17815"/>
        <dbReference type="ChEBI" id="CHEBI:57287"/>
        <dbReference type="ChEBI" id="CHEBI:58342"/>
        <dbReference type="ChEBI" id="CHEBI:64615"/>
        <dbReference type="EC" id="2.3.1.20"/>
    </reaction>
</comment>
<evidence type="ECO:0000256" key="2">
    <source>
        <dbReference type="ARBA" id="ARBA00005189"/>
    </source>
</evidence>
<gene>
    <name evidence="15" type="ORF">LRS13_23570</name>
</gene>
<reference evidence="16" key="1">
    <citation type="submission" date="2021-11" db="EMBL/GenBank/DDBJ databases">
        <title>Cultivation dependent microbiological survey of springs from the worlds oldest radium mine currently devoted to the extraction of radon-saturated water.</title>
        <authorList>
            <person name="Kapinusova G."/>
            <person name="Smrhova T."/>
            <person name="Strejcek M."/>
            <person name="Suman J."/>
            <person name="Jani K."/>
            <person name="Pajer P."/>
            <person name="Uhlik O."/>
        </authorList>
    </citation>
    <scope>NUCLEOTIDE SEQUENCE [LARGE SCALE GENOMIC DNA]</scope>
    <source>
        <strain evidence="16">J379</strain>
    </source>
</reference>
<dbReference type="EMBL" id="CP088295">
    <property type="protein sequence ID" value="UUY03611.1"/>
    <property type="molecule type" value="Genomic_DNA"/>
</dbReference>
<dbReference type="Gene3D" id="3.30.559.30">
    <property type="entry name" value="Nonribosomal peptide synthetase, condensation domain"/>
    <property type="match status" value="1"/>
</dbReference>
<dbReference type="InterPro" id="IPR004255">
    <property type="entry name" value="O-acyltransferase_WSD1_N"/>
</dbReference>
<keyword evidence="9 11" id="KW-0012">Acyltransferase</keyword>
<evidence type="ECO:0000256" key="12">
    <source>
        <dbReference type="SAM" id="MobiDB-lite"/>
    </source>
</evidence>
<evidence type="ECO:0000256" key="4">
    <source>
        <dbReference type="ARBA" id="ARBA00013244"/>
    </source>
</evidence>
<dbReference type="EC" id="2.3.1.20" evidence="4 11"/>
<dbReference type="RefSeq" id="WP_353864113.1">
    <property type="nucleotide sequence ID" value="NZ_CP088295.1"/>
</dbReference>
<dbReference type="InterPro" id="IPR014292">
    <property type="entry name" value="Acyl_transf_WS/DGAT"/>
</dbReference>
<comment type="pathway">
    <text evidence="2">Lipid metabolism.</text>
</comment>
<dbReference type="PANTHER" id="PTHR31650:SF1">
    <property type="entry name" value="WAX ESTER SYNTHASE_DIACYLGLYCEROL ACYLTRANSFERASE 4-RELATED"/>
    <property type="match status" value="1"/>
</dbReference>
<accession>A0ABY5PG68</accession>
<protein>
    <recommendedName>
        <fullName evidence="4 11">Diacylglycerol O-acyltransferase</fullName>
        <ecNumber evidence="4 11">2.3.1.20</ecNumber>
    </recommendedName>
</protein>
<proteinExistence type="inferred from homology"/>
<keyword evidence="5 11" id="KW-0444">Lipid biosynthesis</keyword>
<dbReference type="Pfam" id="PF06974">
    <property type="entry name" value="WS_DGAT_C"/>
    <property type="match status" value="1"/>
</dbReference>
<dbReference type="InterPro" id="IPR045034">
    <property type="entry name" value="O-acyltransferase_WSD1-like"/>
</dbReference>
<evidence type="ECO:0000256" key="3">
    <source>
        <dbReference type="ARBA" id="ARBA00009587"/>
    </source>
</evidence>
<keyword evidence="16" id="KW-1185">Reference proteome</keyword>
<dbReference type="PANTHER" id="PTHR31650">
    <property type="entry name" value="O-ACYLTRANSFERASE (WSD1-LIKE) FAMILY PROTEIN"/>
    <property type="match status" value="1"/>
</dbReference>
<feature type="domain" description="O-acyltransferase WSD1 C-terminal" evidence="14">
    <location>
        <begin position="320"/>
        <end position="461"/>
    </location>
</feature>
<evidence type="ECO:0000256" key="5">
    <source>
        <dbReference type="ARBA" id="ARBA00022516"/>
    </source>
</evidence>
<evidence type="ECO:0000256" key="1">
    <source>
        <dbReference type="ARBA" id="ARBA00004771"/>
    </source>
</evidence>
<keyword evidence="8 11" id="KW-0443">Lipid metabolism</keyword>
<evidence type="ECO:0000256" key="11">
    <source>
        <dbReference type="RuleBase" id="RU361241"/>
    </source>
</evidence>
<dbReference type="InterPro" id="IPR009721">
    <property type="entry name" value="O-acyltransferase_WSD1_C"/>
</dbReference>
<evidence type="ECO:0000256" key="6">
    <source>
        <dbReference type="ARBA" id="ARBA00022679"/>
    </source>
</evidence>
<organism evidence="15 16">
    <name type="scientific">Svornostia abyssi</name>
    <dbReference type="NCBI Taxonomy" id="2898438"/>
    <lineage>
        <taxon>Bacteria</taxon>
        <taxon>Bacillati</taxon>
        <taxon>Actinomycetota</taxon>
        <taxon>Thermoleophilia</taxon>
        <taxon>Solirubrobacterales</taxon>
        <taxon>Baekduiaceae</taxon>
        <taxon>Svornostia</taxon>
    </lineage>
</organism>
<dbReference type="Proteomes" id="UP001058860">
    <property type="component" value="Chromosome"/>
</dbReference>
<evidence type="ECO:0000259" key="13">
    <source>
        <dbReference type="Pfam" id="PF03007"/>
    </source>
</evidence>
<comment type="pathway">
    <text evidence="1 11">Glycerolipid metabolism; triacylglycerol biosynthesis.</text>
</comment>
<keyword evidence="6 11" id="KW-0808">Transferase</keyword>
<feature type="region of interest" description="Disordered" evidence="12">
    <location>
        <begin position="463"/>
        <end position="503"/>
    </location>
</feature>
<keyword evidence="7 11" id="KW-0319">Glycerol metabolism</keyword>
<evidence type="ECO:0000256" key="9">
    <source>
        <dbReference type="ARBA" id="ARBA00023315"/>
    </source>
</evidence>
<name>A0ABY5PG68_9ACTN</name>
<comment type="similarity">
    <text evidence="3 11">Belongs to the long-chain O-acyltransferase family.</text>
</comment>